<dbReference type="Pfam" id="PF14361">
    <property type="entry name" value="RsbRD_N"/>
    <property type="match status" value="1"/>
</dbReference>
<sequence length="422" mass="45621">MSTSVPSTTEHYVAAIADRILATADAAIEEMNTAVAEGAPALADDAAIARDTVASNRLTLLHFLHSVAVRPDRPVPVQVPPEAVDKARNLVRRGVDLDVVIQAYRFGQESLWRRWMSVAADIVEDRVELIDVLQRSADLVFSYINDVLALEVSEIQHQRDELNQGGMTRRAETIRLLLDGAPVDPAIATARLGYPVSGPHTFVAIWSSEAGSEALERTAGDIAGRLGVRWVSHPAGTGQLWMWLAADSQVDDARWRSATSDVASGVDVLIGPSAAGPDGFRRVHHRTVDVQSLAIQESTSGGRVLTYDELMPAALAAQDMPRAAEFVRDALGGLADIDPALDPLRETVRVYLEHGESAPRAAEQLFAHRNTILQRVARAEALMGRPIETRRLQVFLALELHHRLGRAVLSSVGGPKGGARSG</sequence>
<comment type="caution">
    <text evidence="5">The sequence shown here is derived from an EMBL/GenBank/DDBJ whole genome shotgun (WGS) entry which is preliminary data.</text>
</comment>
<dbReference type="Pfam" id="PF17853">
    <property type="entry name" value="GGDEF_2"/>
    <property type="match status" value="1"/>
</dbReference>
<dbReference type="InterPro" id="IPR042070">
    <property type="entry name" value="PucR_C-HTH_sf"/>
</dbReference>
<proteinExistence type="inferred from homology"/>
<feature type="domain" description="CdaR GGDEF-like" evidence="4">
    <location>
        <begin position="189"/>
        <end position="286"/>
    </location>
</feature>
<protein>
    <submittedName>
        <fullName evidence="5">Helix-turn-helix domain-containing protein</fullName>
    </submittedName>
</protein>
<dbReference type="InterPro" id="IPR051448">
    <property type="entry name" value="CdaR-like_regulators"/>
</dbReference>
<dbReference type="Pfam" id="PF13556">
    <property type="entry name" value="HTH_30"/>
    <property type="match status" value="1"/>
</dbReference>
<evidence type="ECO:0000313" key="5">
    <source>
        <dbReference type="EMBL" id="MEE4024647.1"/>
    </source>
</evidence>
<dbReference type="InterPro" id="IPR025751">
    <property type="entry name" value="RsbRD_N_dom"/>
</dbReference>
<dbReference type="Gene3D" id="1.10.10.2840">
    <property type="entry name" value="PucR C-terminal helix-turn-helix domain"/>
    <property type="match status" value="1"/>
</dbReference>
<evidence type="ECO:0000259" key="3">
    <source>
        <dbReference type="Pfam" id="PF14361"/>
    </source>
</evidence>
<evidence type="ECO:0000259" key="2">
    <source>
        <dbReference type="Pfam" id="PF13556"/>
    </source>
</evidence>
<organism evidence="5 6">
    <name type="scientific">Gordonia prachuapensis</name>
    <dbReference type="NCBI Taxonomy" id="3115651"/>
    <lineage>
        <taxon>Bacteria</taxon>
        <taxon>Bacillati</taxon>
        <taxon>Actinomycetota</taxon>
        <taxon>Actinomycetes</taxon>
        <taxon>Mycobacteriales</taxon>
        <taxon>Gordoniaceae</taxon>
        <taxon>Gordonia</taxon>
    </lineage>
</organism>
<name>A0ABU7MWD1_9ACTN</name>
<gene>
    <name evidence="5" type="ORF">V1Y59_16290</name>
</gene>
<dbReference type="PANTHER" id="PTHR33744:SF1">
    <property type="entry name" value="DNA-BINDING TRANSCRIPTIONAL ACTIVATOR ADER"/>
    <property type="match status" value="1"/>
</dbReference>
<evidence type="ECO:0000313" key="6">
    <source>
        <dbReference type="Proteomes" id="UP001335729"/>
    </source>
</evidence>
<dbReference type="PANTHER" id="PTHR33744">
    <property type="entry name" value="CARBOHYDRATE DIACID REGULATOR"/>
    <property type="match status" value="1"/>
</dbReference>
<dbReference type="InterPro" id="IPR041522">
    <property type="entry name" value="CdaR_GGDEF"/>
</dbReference>
<feature type="domain" description="PucR C-terminal helix-turn-helix" evidence="2">
    <location>
        <begin position="344"/>
        <end position="399"/>
    </location>
</feature>
<evidence type="ECO:0000256" key="1">
    <source>
        <dbReference type="ARBA" id="ARBA00006754"/>
    </source>
</evidence>
<evidence type="ECO:0000259" key="4">
    <source>
        <dbReference type="Pfam" id="PF17853"/>
    </source>
</evidence>
<reference evidence="5 6" key="1">
    <citation type="submission" date="2024-01" db="EMBL/GenBank/DDBJ databases">
        <title>Draft genome sequence of Gordonia sp. PKS22-38.</title>
        <authorList>
            <person name="Suphannarot A."/>
            <person name="Mingma R."/>
        </authorList>
    </citation>
    <scope>NUCLEOTIDE SEQUENCE [LARGE SCALE GENOMIC DNA]</scope>
    <source>
        <strain evidence="5 6">PKS22-38</strain>
    </source>
</reference>
<comment type="similarity">
    <text evidence="1">Belongs to the CdaR family.</text>
</comment>
<feature type="domain" description="RsbT co-antagonist protein RsbRD N-terminal" evidence="3">
    <location>
        <begin position="26"/>
        <end position="164"/>
    </location>
</feature>
<keyword evidence="6" id="KW-1185">Reference proteome</keyword>
<dbReference type="EMBL" id="JAZDUE010000013">
    <property type="protein sequence ID" value="MEE4024647.1"/>
    <property type="molecule type" value="Genomic_DNA"/>
</dbReference>
<dbReference type="RefSeq" id="WP_330505999.1">
    <property type="nucleotide sequence ID" value="NZ_JAZDUE010000013.1"/>
</dbReference>
<dbReference type="InterPro" id="IPR025736">
    <property type="entry name" value="PucR_C-HTH_dom"/>
</dbReference>
<accession>A0ABU7MWD1</accession>
<dbReference type="Proteomes" id="UP001335729">
    <property type="component" value="Unassembled WGS sequence"/>
</dbReference>